<feature type="compositionally biased region" description="Basic residues" evidence="10">
    <location>
        <begin position="299"/>
        <end position="319"/>
    </location>
</feature>
<evidence type="ECO:0000256" key="11">
    <source>
        <dbReference type="SAM" id="SignalP"/>
    </source>
</evidence>
<dbReference type="GO" id="GO:0060070">
    <property type="term" value="P:canonical Wnt signaling pathway"/>
    <property type="evidence" value="ECO:0007669"/>
    <property type="project" value="TreeGrafter"/>
</dbReference>
<dbReference type="Gene3D" id="2.40.50.120">
    <property type="match status" value="1"/>
</dbReference>
<dbReference type="GO" id="GO:0035567">
    <property type="term" value="P:non-canonical Wnt signaling pathway"/>
    <property type="evidence" value="ECO:0007669"/>
    <property type="project" value="TreeGrafter"/>
</dbReference>
<keyword evidence="15" id="KW-1185">Reference proteome</keyword>
<feature type="domain" description="NTR" evidence="13">
    <location>
        <begin position="160"/>
        <end position="278"/>
    </location>
</feature>
<organism evidence="14 15">
    <name type="scientific">Larinioides sclopetarius</name>
    <dbReference type="NCBI Taxonomy" id="280406"/>
    <lineage>
        <taxon>Eukaryota</taxon>
        <taxon>Metazoa</taxon>
        <taxon>Ecdysozoa</taxon>
        <taxon>Arthropoda</taxon>
        <taxon>Chelicerata</taxon>
        <taxon>Arachnida</taxon>
        <taxon>Araneae</taxon>
        <taxon>Araneomorphae</taxon>
        <taxon>Entelegynae</taxon>
        <taxon>Araneoidea</taxon>
        <taxon>Araneidae</taxon>
        <taxon>Larinioides</taxon>
    </lineage>
</organism>
<dbReference type="AlphaFoldDB" id="A0AAV2B3C2"/>
<keyword evidence="3" id="KW-0217">Developmental protein</keyword>
<keyword evidence="8 9" id="KW-1015">Disulfide bond</keyword>
<accession>A0AAV2B3C2</accession>
<dbReference type="PANTHER" id="PTHR11309:SF148">
    <property type="entry name" value="SECRETED FRIZZLED-RELATED PROTEIN 1"/>
    <property type="match status" value="1"/>
</dbReference>
<dbReference type="InterPro" id="IPR008993">
    <property type="entry name" value="TIMP-like_OB-fold"/>
</dbReference>
<dbReference type="InterPro" id="IPR020067">
    <property type="entry name" value="Frizzled_dom"/>
</dbReference>
<dbReference type="PROSITE" id="PS50038">
    <property type="entry name" value="FZ"/>
    <property type="match status" value="1"/>
</dbReference>
<evidence type="ECO:0000256" key="7">
    <source>
        <dbReference type="ARBA" id="ARBA00022782"/>
    </source>
</evidence>
<dbReference type="InterPro" id="IPR015526">
    <property type="entry name" value="Frizzled/SFRP"/>
</dbReference>
<evidence type="ECO:0000256" key="4">
    <source>
        <dbReference type="ARBA" id="ARBA00022525"/>
    </source>
</evidence>
<dbReference type="Gene3D" id="1.10.2000.10">
    <property type="entry name" value="Frizzled cysteine-rich domain"/>
    <property type="match status" value="1"/>
</dbReference>
<evidence type="ECO:0000256" key="5">
    <source>
        <dbReference type="ARBA" id="ARBA00022687"/>
    </source>
</evidence>
<feature type="region of interest" description="Disordered" evidence="10">
    <location>
        <begin position="289"/>
        <end position="336"/>
    </location>
</feature>
<feature type="compositionally biased region" description="Basic and acidic residues" evidence="10">
    <location>
        <begin position="289"/>
        <end position="298"/>
    </location>
</feature>
<dbReference type="GO" id="GO:0030154">
    <property type="term" value="P:cell differentiation"/>
    <property type="evidence" value="ECO:0007669"/>
    <property type="project" value="UniProtKB-KW"/>
</dbReference>
<reference evidence="14 15" key="1">
    <citation type="submission" date="2024-04" db="EMBL/GenBank/DDBJ databases">
        <authorList>
            <person name="Rising A."/>
            <person name="Reimegard J."/>
            <person name="Sonavane S."/>
            <person name="Akerstrom W."/>
            <person name="Nylinder S."/>
            <person name="Hedman E."/>
            <person name="Kallberg Y."/>
        </authorList>
    </citation>
    <scope>NUCLEOTIDE SEQUENCE [LARGE SCALE GENOMIC DNA]</scope>
</reference>
<evidence type="ECO:0000259" key="12">
    <source>
        <dbReference type="PROSITE" id="PS50038"/>
    </source>
</evidence>
<comment type="subcellular location">
    <subcellularLocation>
        <location evidence="1">Secreted</location>
    </subcellularLocation>
</comment>
<feature type="disulfide bond" evidence="9">
    <location>
        <begin position="47"/>
        <end position="93"/>
    </location>
</feature>
<keyword evidence="5" id="KW-0879">Wnt signaling pathway</keyword>
<evidence type="ECO:0000313" key="14">
    <source>
        <dbReference type="EMBL" id="CAL1290755.1"/>
    </source>
</evidence>
<evidence type="ECO:0000256" key="8">
    <source>
        <dbReference type="ARBA" id="ARBA00023157"/>
    </source>
</evidence>
<feature type="chain" id="PRO_5043584348" description="Secreted frizzled-related protein 5" evidence="11">
    <location>
        <begin position="16"/>
        <end position="336"/>
    </location>
</feature>
<feature type="disulfide bond" evidence="9">
    <location>
        <begin position="112"/>
        <end position="136"/>
    </location>
</feature>
<dbReference type="SUPFAM" id="SSF63501">
    <property type="entry name" value="Frizzled cysteine-rich domain"/>
    <property type="match status" value="1"/>
</dbReference>
<gene>
    <name evidence="14" type="ORF">LARSCL_LOCUS16682</name>
</gene>
<dbReference type="InterPro" id="IPR036790">
    <property type="entry name" value="Frizzled_dom_sf"/>
</dbReference>
<evidence type="ECO:0000256" key="2">
    <source>
        <dbReference type="ARBA" id="ARBA00010054"/>
    </source>
</evidence>
<evidence type="ECO:0000256" key="1">
    <source>
        <dbReference type="ARBA" id="ARBA00004613"/>
    </source>
</evidence>
<dbReference type="PANTHER" id="PTHR11309">
    <property type="entry name" value="FRIZZLED"/>
    <property type="match status" value="1"/>
</dbReference>
<sequence length="336" mass="37782">MFFLLVAVLVHGVSCNLIPNQYITEWGISSRLTQPSCVDIPENLTLCHGIGYTQMRLPNLLDHDTMAEVSQQSSSWVPLFNLKCHSDTQLFLCSLFSPVCLDRPIYPCRSLCEAVKNGCESRMRAYGFPWPDMVRCDKFPVDNDMCISVQANTNSEPQSCSACNQPDTYENIIDNYCRADFVIKTKIRKLQKSKLACKRARILKIREGVSRKEVRRPTLQHANMTSCCGELARHAGKKARLLIMGNRDGEGLTPTFIMEWQNTVAFKGALKAMKKIDCSNPQIISETVDGKSADENERRRRAGRSKKNKKKHTKKRGHHPSGTLAVVSGGSPTFHT</sequence>
<comment type="caution">
    <text evidence="9">Lacks conserved residue(s) required for the propagation of feature annotation.</text>
</comment>
<feature type="domain" description="FZ" evidence="12">
    <location>
        <begin position="32"/>
        <end position="149"/>
    </location>
</feature>
<dbReference type="Pfam" id="PF01392">
    <property type="entry name" value="Fz"/>
    <property type="match status" value="1"/>
</dbReference>
<feature type="signal peptide" evidence="11">
    <location>
        <begin position="1"/>
        <end position="15"/>
    </location>
</feature>
<comment type="caution">
    <text evidence="14">The sequence shown here is derived from an EMBL/GenBank/DDBJ whole genome shotgun (WGS) entry which is preliminary data.</text>
</comment>
<dbReference type="FunFam" id="1.10.2000.10:FF:000001">
    <property type="entry name" value="secreted frizzled-related protein 2"/>
    <property type="match status" value="1"/>
</dbReference>
<evidence type="ECO:0000259" key="13">
    <source>
        <dbReference type="PROSITE" id="PS50189"/>
    </source>
</evidence>
<evidence type="ECO:0000256" key="10">
    <source>
        <dbReference type="SAM" id="MobiDB-lite"/>
    </source>
</evidence>
<evidence type="ECO:0000256" key="9">
    <source>
        <dbReference type="PROSITE-ProRule" id="PRU00090"/>
    </source>
</evidence>
<dbReference type="PROSITE" id="PS50189">
    <property type="entry name" value="NTR"/>
    <property type="match status" value="1"/>
</dbReference>
<protein>
    <recommendedName>
        <fullName evidence="16">Secreted frizzled-related protein 5</fullName>
    </recommendedName>
</protein>
<keyword evidence="7" id="KW-0221">Differentiation</keyword>
<dbReference type="SMART" id="SM00063">
    <property type="entry name" value="FRI"/>
    <property type="match status" value="1"/>
</dbReference>
<evidence type="ECO:0008006" key="16">
    <source>
        <dbReference type="Google" id="ProtNLM"/>
    </source>
</evidence>
<dbReference type="Proteomes" id="UP001497382">
    <property type="component" value="Unassembled WGS sequence"/>
</dbReference>
<name>A0AAV2B3C2_9ARAC</name>
<dbReference type="InterPro" id="IPR001134">
    <property type="entry name" value="Netrin_domain"/>
</dbReference>
<keyword evidence="4" id="KW-0964">Secreted</keyword>
<dbReference type="GO" id="GO:0017147">
    <property type="term" value="F:Wnt-protein binding"/>
    <property type="evidence" value="ECO:0007669"/>
    <property type="project" value="TreeGrafter"/>
</dbReference>
<keyword evidence="6 11" id="KW-0732">Signal</keyword>
<dbReference type="SUPFAM" id="SSF50242">
    <property type="entry name" value="TIMP-like"/>
    <property type="match status" value="1"/>
</dbReference>
<dbReference type="GO" id="GO:0005615">
    <property type="term" value="C:extracellular space"/>
    <property type="evidence" value="ECO:0007669"/>
    <property type="project" value="TreeGrafter"/>
</dbReference>
<evidence type="ECO:0000256" key="3">
    <source>
        <dbReference type="ARBA" id="ARBA00022473"/>
    </source>
</evidence>
<evidence type="ECO:0000256" key="6">
    <source>
        <dbReference type="ARBA" id="ARBA00022729"/>
    </source>
</evidence>
<dbReference type="EMBL" id="CAXIEN010000269">
    <property type="protein sequence ID" value="CAL1290755.1"/>
    <property type="molecule type" value="Genomic_DNA"/>
</dbReference>
<comment type="similarity">
    <text evidence="2">Belongs to the secreted frizzled-related protein (sFRP) family.</text>
</comment>
<evidence type="ECO:0000313" key="15">
    <source>
        <dbReference type="Proteomes" id="UP001497382"/>
    </source>
</evidence>
<proteinExistence type="inferred from homology"/>